<dbReference type="SUPFAM" id="SSF52540">
    <property type="entry name" value="P-loop containing nucleoside triphosphate hydrolases"/>
    <property type="match status" value="1"/>
</dbReference>
<gene>
    <name evidence="9" type="primary">ftsE</name>
    <name evidence="11" type="ORF">AUJ23_03495</name>
</gene>
<keyword evidence="8 9" id="KW-0131">Cell cycle</keyword>
<dbReference type="InterPro" id="IPR027417">
    <property type="entry name" value="P-loop_NTPase"/>
</dbReference>
<comment type="function">
    <text evidence="9">Part of the ABC transporter FtsEX involved in cellular division.</text>
</comment>
<keyword evidence="4 9" id="KW-0132">Cell division</keyword>
<dbReference type="GO" id="GO:0022857">
    <property type="term" value="F:transmembrane transporter activity"/>
    <property type="evidence" value="ECO:0007669"/>
    <property type="project" value="TreeGrafter"/>
</dbReference>
<dbReference type="InterPro" id="IPR005286">
    <property type="entry name" value="Cell_div_FtsE"/>
</dbReference>
<dbReference type="EMBL" id="MNVC01000042">
    <property type="protein sequence ID" value="OIO18512.1"/>
    <property type="molecule type" value="Genomic_DNA"/>
</dbReference>
<keyword evidence="5 9" id="KW-0547">Nucleotide-binding</keyword>
<evidence type="ECO:0000256" key="3">
    <source>
        <dbReference type="ARBA" id="ARBA00022475"/>
    </source>
</evidence>
<protein>
    <recommendedName>
        <fullName evidence="2 9">Cell division ATP-binding protein FtsE</fullName>
    </recommendedName>
</protein>
<dbReference type="PANTHER" id="PTHR24220">
    <property type="entry name" value="IMPORT ATP-BINDING PROTEIN"/>
    <property type="match status" value="1"/>
</dbReference>
<dbReference type="NCBIfam" id="TIGR02673">
    <property type="entry name" value="FtsE"/>
    <property type="match status" value="1"/>
</dbReference>
<dbReference type="Gene3D" id="3.40.50.300">
    <property type="entry name" value="P-loop containing nucleotide triphosphate hydrolases"/>
    <property type="match status" value="1"/>
</dbReference>
<comment type="similarity">
    <text evidence="1 9">Belongs to the ABC transporter superfamily.</text>
</comment>
<dbReference type="FunFam" id="3.40.50.300:FF:000056">
    <property type="entry name" value="Cell division ATP-binding protein FtsE"/>
    <property type="match status" value="1"/>
</dbReference>
<evidence type="ECO:0000313" key="11">
    <source>
        <dbReference type="EMBL" id="OIO18512.1"/>
    </source>
</evidence>
<dbReference type="STRING" id="1805238.AUJ23_03495"/>
<dbReference type="PROSITE" id="PS00211">
    <property type="entry name" value="ABC_TRANSPORTER_1"/>
    <property type="match status" value="1"/>
</dbReference>
<feature type="domain" description="ABC transporter" evidence="10">
    <location>
        <begin position="2"/>
        <end position="226"/>
    </location>
</feature>
<dbReference type="AlphaFoldDB" id="A0A1J4U3L1"/>
<dbReference type="PANTHER" id="PTHR24220:SF470">
    <property type="entry name" value="CELL DIVISION ATP-BINDING PROTEIN FTSE"/>
    <property type="match status" value="1"/>
</dbReference>
<name>A0A1J4U3L1_9BACT</name>
<evidence type="ECO:0000256" key="8">
    <source>
        <dbReference type="ARBA" id="ARBA00023306"/>
    </source>
</evidence>
<evidence type="ECO:0000256" key="9">
    <source>
        <dbReference type="RuleBase" id="RU365094"/>
    </source>
</evidence>
<dbReference type="Pfam" id="PF00005">
    <property type="entry name" value="ABC_tran"/>
    <property type="match status" value="1"/>
</dbReference>
<comment type="subcellular location">
    <subcellularLocation>
        <location evidence="9">Cell membrane</location>
        <topology evidence="9">Peripheral membrane protein</topology>
        <orientation evidence="9">Cytoplasmic side</orientation>
    </subcellularLocation>
</comment>
<dbReference type="InterPro" id="IPR003439">
    <property type="entry name" value="ABC_transporter-like_ATP-bd"/>
</dbReference>
<dbReference type="Proteomes" id="UP000181941">
    <property type="component" value="Unassembled WGS sequence"/>
</dbReference>
<dbReference type="GO" id="GO:0051301">
    <property type="term" value="P:cell division"/>
    <property type="evidence" value="ECO:0007669"/>
    <property type="project" value="UniProtKB-UniRule"/>
</dbReference>
<evidence type="ECO:0000256" key="6">
    <source>
        <dbReference type="ARBA" id="ARBA00022840"/>
    </source>
</evidence>
<comment type="caution">
    <text evidence="11">The sequence shown here is derived from an EMBL/GenBank/DDBJ whole genome shotgun (WGS) entry which is preliminary data.</text>
</comment>
<dbReference type="InterPro" id="IPR015854">
    <property type="entry name" value="ABC_transpr_LolD-like"/>
</dbReference>
<dbReference type="InterPro" id="IPR003593">
    <property type="entry name" value="AAA+_ATPase"/>
</dbReference>
<evidence type="ECO:0000256" key="5">
    <source>
        <dbReference type="ARBA" id="ARBA00022741"/>
    </source>
</evidence>
<proteinExistence type="inferred from homology"/>
<dbReference type="SMART" id="SM00382">
    <property type="entry name" value="AAA"/>
    <property type="match status" value="1"/>
</dbReference>
<dbReference type="PROSITE" id="PS50893">
    <property type="entry name" value="ABC_TRANSPORTER_2"/>
    <property type="match status" value="1"/>
</dbReference>
<keyword evidence="7 9" id="KW-0472">Membrane</keyword>
<keyword evidence="3 9" id="KW-1003">Cell membrane</keyword>
<comment type="subunit">
    <text evidence="9">Homodimer. Forms a membrane-associated complex with FtsX.</text>
</comment>
<organism evidence="11 12">
    <name type="scientific">Candidatus Magasanikbacteria bacterium CG1_02_32_51</name>
    <dbReference type="NCBI Taxonomy" id="1805238"/>
    <lineage>
        <taxon>Bacteria</taxon>
        <taxon>Candidatus Magasanikiibacteriota</taxon>
    </lineage>
</organism>
<keyword evidence="6 9" id="KW-0067">ATP-binding</keyword>
<reference evidence="11 12" key="1">
    <citation type="journal article" date="2016" name="Environ. Microbiol.">
        <title>Genomic resolution of a cold subsurface aquifer community provides metabolic insights for novel microbes adapted to high CO concentrations.</title>
        <authorList>
            <person name="Probst A.J."/>
            <person name="Castelle C.J."/>
            <person name="Singh A."/>
            <person name="Brown C.T."/>
            <person name="Anantharaman K."/>
            <person name="Sharon I."/>
            <person name="Hug L.A."/>
            <person name="Burstein D."/>
            <person name="Emerson J.B."/>
            <person name="Thomas B.C."/>
            <person name="Banfield J.F."/>
        </authorList>
    </citation>
    <scope>NUCLEOTIDE SEQUENCE [LARGE SCALE GENOMIC DNA]</scope>
    <source>
        <strain evidence="11">CG1_02_32_51</strain>
    </source>
</reference>
<evidence type="ECO:0000313" key="12">
    <source>
        <dbReference type="Proteomes" id="UP000181941"/>
    </source>
</evidence>
<dbReference type="GO" id="GO:0005886">
    <property type="term" value="C:plasma membrane"/>
    <property type="evidence" value="ECO:0007669"/>
    <property type="project" value="UniProtKB-SubCell"/>
</dbReference>
<evidence type="ECO:0000256" key="4">
    <source>
        <dbReference type="ARBA" id="ARBA00022618"/>
    </source>
</evidence>
<evidence type="ECO:0000256" key="2">
    <source>
        <dbReference type="ARBA" id="ARBA00020019"/>
    </source>
</evidence>
<evidence type="ECO:0000259" key="10">
    <source>
        <dbReference type="PROSITE" id="PS50893"/>
    </source>
</evidence>
<dbReference type="GO" id="GO:0005524">
    <property type="term" value="F:ATP binding"/>
    <property type="evidence" value="ECO:0007669"/>
    <property type="project" value="UniProtKB-UniRule"/>
</dbReference>
<evidence type="ECO:0000256" key="1">
    <source>
        <dbReference type="ARBA" id="ARBA00005417"/>
    </source>
</evidence>
<sequence length="226" mass="25133">MITLKSVTKKYSADSTGLSGVDLHIENGEFVSIVGQSGTGKTTMIKLLIAEEKATSGVIEVGGWDITRISNSDIPLLRRQIGVIFQDFKLLPKKTVAENVAFALEVAGEKRSRIKQVVPRVLDIVGLVHKLDRYPHQLSGGEQQRVAMARSLVHRPKILLADEPTGNLDSINTQEIIDILKKINEFGTTILLVTHNREVVNQLKRRVVTLYDGRIISDENKGKYRL</sequence>
<dbReference type="GO" id="GO:0016887">
    <property type="term" value="F:ATP hydrolysis activity"/>
    <property type="evidence" value="ECO:0007669"/>
    <property type="project" value="InterPro"/>
</dbReference>
<evidence type="ECO:0000256" key="7">
    <source>
        <dbReference type="ARBA" id="ARBA00023136"/>
    </source>
</evidence>
<accession>A0A1J4U3L1</accession>
<dbReference type="InterPro" id="IPR017871">
    <property type="entry name" value="ABC_transporter-like_CS"/>
</dbReference>